<dbReference type="EMBL" id="AP021875">
    <property type="protein sequence ID" value="BBO73261.1"/>
    <property type="molecule type" value="Genomic_DNA"/>
</dbReference>
<protein>
    <submittedName>
        <fullName evidence="1">Uncharacterized protein</fullName>
    </submittedName>
</protein>
<dbReference type="Proteomes" id="UP000427769">
    <property type="component" value="Chromosome"/>
</dbReference>
<dbReference type="AlphaFoldDB" id="A0A5K7Z1A1"/>
<gene>
    <name evidence="1" type="ORF">DSCW_06780</name>
</gene>
<dbReference type="KEGG" id="dwd:DSCW_06780"/>
<proteinExistence type="predicted"/>
<evidence type="ECO:0000313" key="2">
    <source>
        <dbReference type="Proteomes" id="UP000427769"/>
    </source>
</evidence>
<evidence type="ECO:0000313" key="1">
    <source>
        <dbReference type="EMBL" id="BBO73261.1"/>
    </source>
</evidence>
<sequence length="61" mass="6944">MEPSRHFMRFDQDKEKDWLTGADSPVFSVGLSEILSLCYQGKYIINESVLVGIELIDPVPE</sequence>
<reference evidence="1 2" key="1">
    <citation type="submission" date="2019-11" db="EMBL/GenBank/DDBJ databases">
        <title>Comparative genomics of hydrocarbon-degrading Desulfosarcina strains.</title>
        <authorList>
            <person name="Watanabe M."/>
            <person name="Kojima H."/>
            <person name="Fukui M."/>
        </authorList>
    </citation>
    <scope>NUCLEOTIDE SEQUENCE [LARGE SCALE GENOMIC DNA]</scope>
    <source>
        <strain evidence="1 2">PP31</strain>
    </source>
</reference>
<accession>A0A5K7Z1A1</accession>
<name>A0A5K7Z1A1_9BACT</name>
<keyword evidence="2" id="KW-1185">Reference proteome</keyword>
<organism evidence="1 2">
    <name type="scientific">Desulfosarcina widdelii</name>
    <dbReference type="NCBI Taxonomy" id="947919"/>
    <lineage>
        <taxon>Bacteria</taxon>
        <taxon>Pseudomonadati</taxon>
        <taxon>Thermodesulfobacteriota</taxon>
        <taxon>Desulfobacteria</taxon>
        <taxon>Desulfobacterales</taxon>
        <taxon>Desulfosarcinaceae</taxon>
        <taxon>Desulfosarcina</taxon>
    </lineage>
</organism>